<keyword evidence="5" id="KW-0611">Plant defense</keyword>
<dbReference type="InterPro" id="IPR036388">
    <property type="entry name" value="WH-like_DNA-bd_sf"/>
</dbReference>
<feature type="domain" description="R13L1/DRL21-like LRR repeat region" evidence="11">
    <location>
        <begin position="733"/>
        <end position="861"/>
    </location>
</feature>
<dbReference type="Gramene" id="mRNA:HanXRQr2_Chr01g0043961">
    <property type="protein sequence ID" value="mRNA:HanXRQr2_Chr01g0043961"/>
    <property type="gene ID" value="HanXRQr2_Chr01g0043961"/>
</dbReference>
<dbReference type="AlphaFoldDB" id="A0A9K3JYC8"/>
<dbReference type="GO" id="GO:0005524">
    <property type="term" value="F:ATP binding"/>
    <property type="evidence" value="ECO:0007669"/>
    <property type="project" value="UniProtKB-KW"/>
</dbReference>
<keyword evidence="13" id="KW-1185">Reference proteome</keyword>
<feature type="domain" description="Disease resistance N-terminal" evidence="8">
    <location>
        <begin position="10"/>
        <end position="92"/>
    </location>
</feature>
<dbReference type="Gene3D" id="1.10.8.430">
    <property type="entry name" value="Helical domain of apoptotic protease-activating factors"/>
    <property type="match status" value="1"/>
</dbReference>
<dbReference type="InterPro" id="IPR042197">
    <property type="entry name" value="Apaf_helical"/>
</dbReference>
<evidence type="ECO:0000256" key="1">
    <source>
        <dbReference type="ARBA" id="ARBA00008894"/>
    </source>
</evidence>
<evidence type="ECO:0000256" key="4">
    <source>
        <dbReference type="ARBA" id="ARBA00022741"/>
    </source>
</evidence>
<name>A0A9K3JYC8_HELAN</name>
<dbReference type="InterPro" id="IPR055414">
    <property type="entry name" value="LRR_R13L4/SHOC2-like"/>
</dbReference>
<dbReference type="Gene3D" id="3.40.50.300">
    <property type="entry name" value="P-loop containing nucleotide triphosphate hydrolases"/>
    <property type="match status" value="1"/>
</dbReference>
<dbReference type="InterPro" id="IPR056789">
    <property type="entry name" value="LRR_R13L1-DRL21"/>
</dbReference>
<evidence type="ECO:0000256" key="3">
    <source>
        <dbReference type="ARBA" id="ARBA00022737"/>
    </source>
</evidence>
<keyword evidence="3" id="KW-0677">Repeat</keyword>
<comment type="caution">
    <text evidence="12">The sequence shown here is derived from an EMBL/GenBank/DDBJ whole genome shotgun (WGS) entry which is preliminary data.</text>
</comment>
<proteinExistence type="inferred from homology"/>
<dbReference type="GO" id="GO:0043531">
    <property type="term" value="F:ADP binding"/>
    <property type="evidence" value="ECO:0007669"/>
    <property type="project" value="InterPro"/>
</dbReference>
<feature type="domain" description="Disease resistance protein winged helix" evidence="9">
    <location>
        <begin position="440"/>
        <end position="508"/>
    </location>
</feature>
<keyword evidence="2" id="KW-0433">Leucine-rich repeat</keyword>
<reference evidence="12" key="2">
    <citation type="submission" date="2020-06" db="EMBL/GenBank/DDBJ databases">
        <title>Helianthus annuus Genome sequencing and assembly Release 2.</title>
        <authorList>
            <person name="Gouzy J."/>
            <person name="Langlade N."/>
            <person name="Munos S."/>
        </authorList>
    </citation>
    <scope>NUCLEOTIDE SEQUENCE</scope>
    <source>
        <tissue evidence="12">Leaves</tissue>
    </source>
</reference>
<dbReference type="InterPro" id="IPR027417">
    <property type="entry name" value="P-loop_NTPase"/>
</dbReference>
<dbReference type="Gene3D" id="3.80.10.10">
    <property type="entry name" value="Ribonuclease Inhibitor"/>
    <property type="match status" value="3"/>
</dbReference>
<dbReference type="SUPFAM" id="SSF52540">
    <property type="entry name" value="P-loop containing nucleoside triphosphate hydrolases"/>
    <property type="match status" value="1"/>
</dbReference>
<dbReference type="InterPro" id="IPR038005">
    <property type="entry name" value="RX-like_CC"/>
</dbReference>
<dbReference type="Pfam" id="PF25019">
    <property type="entry name" value="LRR_R13L1-DRL21"/>
    <property type="match status" value="1"/>
</dbReference>
<dbReference type="PANTHER" id="PTHR36766:SF47">
    <property type="entry name" value="NB-ARC DOMAIN-CONTAINING PROTEIN"/>
    <property type="match status" value="1"/>
</dbReference>
<evidence type="ECO:0000259" key="9">
    <source>
        <dbReference type="Pfam" id="PF23559"/>
    </source>
</evidence>
<dbReference type="Pfam" id="PF23598">
    <property type="entry name" value="LRR_14"/>
    <property type="match status" value="1"/>
</dbReference>
<comment type="similarity">
    <text evidence="1">Belongs to the disease resistance NB-LRR family.</text>
</comment>
<dbReference type="InterPro" id="IPR058922">
    <property type="entry name" value="WHD_DRP"/>
</dbReference>
<dbReference type="GO" id="GO:0006952">
    <property type="term" value="P:defense response"/>
    <property type="evidence" value="ECO:0007669"/>
    <property type="project" value="UniProtKB-KW"/>
</dbReference>
<dbReference type="Pfam" id="PF00931">
    <property type="entry name" value="NB-ARC"/>
    <property type="match status" value="1"/>
</dbReference>
<feature type="domain" description="Disease resistance R13L4/SHOC-2-like LRR" evidence="10">
    <location>
        <begin position="554"/>
        <end position="647"/>
    </location>
</feature>
<dbReference type="Pfam" id="PF18052">
    <property type="entry name" value="Rx_N"/>
    <property type="match status" value="1"/>
</dbReference>
<evidence type="ECO:0000256" key="5">
    <source>
        <dbReference type="ARBA" id="ARBA00022821"/>
    </source>
</evidence>
<dbReference type="Gene3D" id="1.10.10.10">
    <property type="entry name" value="Winged helix-like DNA-binding domain superfamily/Winged helix DNA-binding domain"/>
    <property type="match status" value="1"/>
</dbReference>
<evidence type="ECO:0000313" key="13">
    <source>
        <dbReference type="Proteomes" id="UP000215914"/>
    </source>
</evidence>
<dbReference type="PANTHER" id="PTHR36766">
    <property type="entry name" value="PLANT BROAD-SPECTRUM MILDEW RESISTANCE PROTEIN RPW8"/>
    <property type="match status" value="1"/>
</dbReference>
<dbReference type="InterPro" id="IPR002182">
    <property type="entry name" value="NB-ARC"/>
</dbReference>
<accession>A0A9K3JYC8</accession>
<evidence type="ECO:0000259" key="10">
    <source>
        <dbReference type="Pfam" id="PF23598"/>
    </source>
</evidence>
<evidence type="ECO:0000259" key="8">
    <source>
        <dbReference type="Pfam" id="PF18052"/>
    </source>
</evidence>
<dbReference type="EMBL" id="MNCJ02000316">
    <property type="protein sequence ID" value="KAF5823963.1"/>
    <property type="molecule type" value="Genomic_DNA"/>
</dbReference>
<dbReference type="CDD" id="cd14798">
    <property type="entry name" value="RX-CC_like"/>
    <property type="match status" value="1"/>
</dbReference>
<dbReference type="PRINTS" id="PR00364">
    <property type="entry name" value="DISEASERSIST"/>
</dbReference>
<evidence type="ECO:0000313" key="12">
    <source>
        <dbReference type="EMBL" id="KAF5823963.1"/>
    </source>
</evidence>
<organism evidence="12 13">
    <name type="scientific">Helianthus annuus</name>
    <name type="common">Common sunflower</name>
    <dbReference type="NCBI Taxonomy" id="4232"/>
    <lineage>
        <taxon>Eukaryota</taxon>
        <taxon>Viridiplantae</taxon>
        <taxon>Streptophyta</taxon>
        <taxon>Embryophyta</taxon>
        <taxon>Tracheophyta</taxon>
        <taxon>Spermatophyta</taxon>
        <taxon>Magnoliopsida</taxon>
        <taxon>eudicotyledons</taxon>
        <taxon>Gunneridae</taxon>
        <taxon>Pentapetalae</taxon>
        <taxon>asterids</taxon>
        <taxon>campanulids</taxon>
        <taxon>Asterales</taxon>
        <taxon>Asteraceae</taxon>
        <taxon>Asteroideae</taxon>
        <taxon>Heliantheae alliance</taxon>
        <taxon>Heliantheae</taxon>
        <taxon>Helianthus</taxon>
    </lineage>
</organism>
<dbReference type="Pfam" id="PF23559">
    <property type="entry name" value="WHD_DRP"/>
    <property type="match status" value="1"/>
</dbReference>
<keyword evidence="6" id="KW-0067">ATP-binding</keyword>
<dbReference type="Proteomes" id="UP000215914">
    <property type="component" value="Unassembled WGS sequence"/>
</dbReference>
<reference evidence="12" key="1">
    <citation type="journal article" date="2017" name="Nature">
        <title>The sunflower genome provides insights into oil metabolism, flowering and Asterid evolution.</title>
        <authorList>
            <person name="Badouin H."/>
            <person name="Gouzy J."/>
            <person name="Grassa C.J."/>
            <person name="Murat F."/>
            <person name="Staton S.E."/>
            <person name="Cottret L."/>
            <person name="Lelandais-Briere C."/>
            <person name="Owens G.L."/>
            <person name="Carrere S."/>
            <person name="Mayjonade B."/>
            <person name="Legrand L."/>
            <person name="Gill N."/>
            <person name="Kane N.C."/>
            <person name="Bowers J.E."/>
            <person name="Hubner S."/>
            <person name="Bellec A."/>
            <person name="Berard A."/>
            <person name="Berges H."/>
            <person name="Blanchet N."/>
            <person name="Boniface M.C."/>
            <person name="Brunel D."/>
            <person name="Catrice O."/>
            <person name="Chaidir N."/>
            <person name="Claudel C."/>
            <person name="Donnadieu C."/>
            <person name="Faraut T."/>
            <person name="Fievet G."/>
            <person name="Helmstetter N."/>
            <person name="King M."/>
            <person name="Knapp S.J."/>
            <person name="Lai Z."/>
            <person name="Le Paslier M.C."/>
            <person name="Lippi Y."/>
            <person name="Lorenzon L."/>
            <person name="Mandel J.R."/>
            <person name="Marage G."/>
            <person name="Marchand G."/>
            <person name="Marquand E."/>
            <person name="Bret-Mestries E."/>
            <person name="Morien E."/>
            <person name="Nambeesan S."/>
            <person name="Nguyen T."/>
            <person name="Pegot-Espagnet P."/>
            <person name="Pouilly N."/>
            <person name="Raftis F."/>
            <person name="Sallet E."/>
            <person name="Schiex T."/>
            <person name="Thomas J."/>
            <person name="Vandecasteele C."/>
            <person name="Vares D."/>
            <person name="Vear F."/>
            <person name="Vautrin S."/>
            <person name="Crespi M."/>
            <person name="Mangin B."/>
            <person name="Burke J.M."/>
            <person name="Salse J."/>
            <person name="Munos S."/>
            <person name="Vincourt P."/>
            <person name="Rieseberg L.H."/>
            <person name="Langlade N.B."/>
        </authorList>
    </citation>
    <scope>NUCLEOTIDE SEQUENCE</scope>
    <source>
        <tissue evidence="12">Leaves</tissue>
    </source>
</reference>
<evidence type="ECO:0000256" key="2">
    <source>
        <dbReference type="ARBA" id="ARBA00022614"/>
    </source>
</evidence>
<dbReference type="GO" id="GO:0051707">
    <property type="term" value="P:response to other organism"/>
    <property type="evidence" value="ECO:0007669"/>
    <property type="project" value="UniProtKB-ARBA"/>
</dbReference>
<evidence type="ECO:0000256" key="6">
    <source>
        <dbReference type="ARBA" id="ARBA00022840"/>
    </source>
</evidence>
<dbReference type="InterPro" id="IPR041118">
    <property type="entry name" value="Rx_N"/>
</dbReference>
<keyword evidence="4" id="KW-0547">Nucleotide-binding</keyword>
<dbReference type="SUPFAM" id="SSF52058">
    <property type="entry name" value="L domain-like"/>
    <property type="match status" value="1"/>
</dbReference>
<dbReference type="Gene3D" id="1.20.5.4130">
    <property type="match status" value="1"/>
</dbReference>
<evidence type="ECO:0000259" key="7">
    <source>
        <dbReference type="Pfam" id="PF00931"/>
    </source>
</evidence>
<dbReference type="InterPro" id="IPR032675">
    <property type="entry name" value="LRR_dom_sf"/>
</dbReference>
<feature type="domain" description="NB-ARC" evidence="7">
    <location>
        <begin position="197"/>
        <end position="356"/>
    </location>
</feature>
<gene>
    <name evidence="12" type="ORF">HanXRQr2_Chr01g0043961</name>
</gene>
<sequence length="989" mass="112593">MGDGAASALVKDVLGRLNSVDIQEFGLLWGFNEDVLALKDDFDRIKGVLQDAEEKHSKEKAVGLWLKSLRSASLEVENVLDEISTEALLQRLDKERGIIYSVSAFFSFDHNPLMFQVRIAYKVKAIRTKLDAIASKIFELKLTPLGAISYVDVGVEGQMPDRETSSLIHSSIIVGRTDDMNLVTGKICNKDVGKHDNDEIRVYCIWGMGGVGKTTLAKLVYNHESVNQYFKLKFWKFVSKKFQVKEIIKEIIESIDKRKCGLPQLDMLQESLQSKLKGNKFLIVLDDVWIEDGEKTQWDQLSETLSCGAEGSIVVITTQSQTTCQMITKVPELEHELGCLSEEDSWLLFKKLAFAEGRKGDDISELEPIGREIVEKCEGLPLAVKTLGGLMWSKSSTSDWQRVKDNSIWGLQENNNFPALKLCYDNLLPHVKRCFVYCCLFPKGYNMEKDVLIPLWMSNGLIPPRGEIDLYVLGEEILNCLVWKSFIFKTKELSGARYIIHDLMHDMARHVMGDDCLVIEPHKQVVIPNEALHLSSSSPDFQFSLEDLGKLASLRSIFMFGKMNEGSISQIFNHVYLRVLHLSGIWLKTLPESICKLKYLKYLNLSHSSIEDLPDSIIYLQNLQVLLLFSCQKLRELPESICELKHLKYLNLSHSSIEVLPDSIIYLQNLQVLLLDSSHLGKLPEGLRHMKNLKCLDINHCYSLLQLPIGINELTSLRILSMFPVDKKGAAKIGELGNLNLLEGELEILLLENVGGLSEAKSANLKSKRNMQVLMLRWSGIRHWDTRGNMRIAHDEEVLEGLEPNMSLKELKIHFYMGKTICPSWMEGLRNLVEISFYYCKNCEHIPSIGRLPNLRVIHLSIMDSLKCFYDNEENMLADTSNMFQCLQKLDIYNCPNLVSLPSNLPKLEALRLVECDKLLSLPEEIQSFKDLNKLVIISCKLLSKRCEKEIGVDWPKISHIPHIRTDSPSRRQDWRIMGNWRIMGSTAS</sequence>
<evidence type="ECO:0000259" key="11">
    <source>
        <dbReference type="Pfam" id="PF25019"/>
    </source>
</evidence>
<protein>
    <submittedName>
        <fullName evidence="12">Virus X resistance protein-like, coiled-coil</fullName>
    </submittedName>
</protein>